<dbReference type="PANTHER" id="PTHR35798">
    <property type="entry name" value="CELL DIVISION PROTEIN SEPF"/>
    <property type="match status" value="1"/>
</dbReference>
<name>A0ABV4DSU1_9CLOT</name>
<dbReference type="Gene3D" id="3.30.110.150">
    <property type="entry name" value="SepF-like protein"/>
    <property type="match status" value="1"/>
</dbReference>
<keyword evidence="2 5" id="KW-0717">Septation</keyword>
<evidence type="ECO:0000256" key="4">
    <source>
        <dbReference type="ARBA" id="ARBA00044936"/>
    </source>
</evidence>
<dbReference type="PANTHER" id="PTHR35798:SF1">
    <property type="entry name" value="CELL DIVISION PROTEIN SEPF"/>
    <property type="match status" value="1"/>
</dbReference>
<evidence type="ECO:0000313" key="8">
    <source>
        <dbReference type="Proteomes" id="UP001565220"/>
    </source>
</evidence>
<proteinExistence type="inferred from homology"/>
<comment type="caution">
    <text evidence="7">The sequence shown here is derived from an EMBL/GenBank/DDBJ whole genome shotgun (WGS) entry which is preliminary data.</text>
</comment>
<dbReference type="HAMAP" id="MF_01197">
    <property type="entry name" value="SepF"/>
    <property type="match status" value="1"/>
</dbReference>
<dbReference type="Proteomes" id="UP001565220">
    <property type="component" value="Unassembled WGS sequence"/>
</dbReference>
<accession>A0ABV4DSU1</accession>
<evidence type="ECO:0000256" key="6">
    <source>
        <dbReference type="SAM" id="MobiDB-lite"/>
    </source>
</evidence>
<keyword evidence="5" id="KW-0963">Cytoplasm</keyword>
<keyword evidence="3 5" id="KW-0131">Cell cycle</keyword>
<dbReference type="GO" id="GO:0051301">
    <property type="term" value="P:cell division"/>
    <property type="evidence" value="ECO:0007669"/>
    <property type="project" value="UniProtKB-KW"/>
</dbReference>
<evidence type="ECO:0000256" key="2">
    <source>
        <dbReference type="ARBA" id="ARBA00023210"/>
    </source>
</evidence>
<evidence type="ECO:0000313" key="7">
    <source>
        <dbReference type="EMBL" id="MEY8762315.1"/>
    </source>
</evidence>
<comment type="similarity">
    <text evidence="5">Belongs to the SepF family.</text>
</comment>
<feature type="region of interest" description="Disordered" evidence="6">
    <location>
        <begin position="14"/>
        <end position="55"/>
    </location>
</feature>
<dbReference type="InterPro" id="IPR023052">
    <property type="entry name" value="Cell_div_SepF"/>
</dbReference>
<dbReference type="RefSeq" id="WP_294181359.1">
    <property type="nucleotide sequence ID" value="NZ_JBGFFE010000001.1"/>
</dbReference>
<protein>
    <recommendedName>
        <fullName evidence="5">Cell division protein SepF</fullName>
    </recommendedName>
</protein>
<evidence type="ECO:0000256" key="3">
    <source>
        <dbReference type="ARBA" id="ARBA00023306"/>
    </source>
</evidence>
<dbReference type="InterPro" id="IPR038594">
    <property type="entry name" value="SepF-like_sf"/>
</dbReference>
<comment type="subcellular location">
    <subcellularLocation>
        <location evidence="5">Cytoplasm</location>
    </subcellularLocation>
    <text evidence="5">Localizes to the division site, in a FtsZ-dependent manner.</text>
</comment>
<feature type="compositionally biased region" description="Acidic residues" evidence="6">
    <location>
        <begin position="15"/>
        <end position="35"/>
    </location>
</feature>
<evidence type="ECO:0000256" key="1">
    <source>
        <dbReference type="ARBA" id="ARBA00022618"/>
    </source>
</evidence>
<organism evidence="7 8">
    <name type="scientific">Clostridium lapidicellarium</name>
    <dbReference type="NCBI Taxonomy" id="3240931"/>
    <lineage>
        <taxon>Bacteria</taxon>
        <taxon>Bacillati</taxon>
        <taxon>Bacillota</taxon>
        <taxon>Clostridia</taxon>
        <taxon>Eubacteriales</taxon>
        <taxon>Clostridiaceae</taxon>
        <taxon>Clostridium</taxon>
    </lineage>
</organism>
<dbReference type="Pfam" id="PF04472">
    <property type="entry name" value="SepF"/>
    <property type="match status" value="1"/>
</dbReference>
<evidence type="ECO:0000256" key="5">
    <source>
        <dbReference type="HAMAP-Rule" id="MF_01197"/>
    </source>
</evidence>
<keyword evidence="8" id="KW-1185">Reference proteome</keyword>
<dbReference type="InterPro" id="IPR007561">
    <property type="entry name" value="Cell_div_SepF/SepF-rel"/>
</dbReference>
<sequence length="157" mass="17428">MAGKMINKMMGFLGLEDDLDEDEELDETEEQEDERDAGTGSSYNRSEPIMNSKRQNKVVSIHTTVSAKVRIVKPTTYEEAADICDELKNRKIIVINTTGLETRTAQRLLDFMGGASYALGGDLEEVEKGVYILSPSSVEVSSDLKNELSGKGIFDWK</sequence>
<comment type="subunit">
    <text evidence="5">Homodimer. Interacts with FtsZ.</text>
</comment>
<dbReference type="EMBL" id="JBGFFE010000001">
    <property type="protein sequence ID" value="MEY8762315.1"/>
    <property type="molecule type" value="Genomic_DNA"/>
</dbReference>
<keyword evidence="1 5" id="KW-0132">Cell division</keyword>
<reference evidence="7 8" key="1">
    <citation type="submission" date="2024-08" db="EMBL/GenBank/DDBJ databases">
        <title>Clostridium lapicellarii sp. nov., and Clostridium renhuaiense sp. nov., two species isolated from the mud in a fermentation cellar used for producing sauce-flavour Chinese liquors.</title>
        <authorList>
            <person name="Yang F."/>
            <person name="Wang H."/>
            <person name="Chen L.Q."/>
            <person name="Zhou N."/>
            <person name="Lu J.J."/>
            <person name="Pu X.X."/>
            <person name="Wan B."/>
            <person name="Wang L."/>
            <person name="Liu S.J."/>
        </authorList>
    </citation>
    <scope>NUCLEOTIDE SEQUENCE [LARGE SCALE GENOMIC DNA]</scope>
    <source>
        <strain evidence="7 8">MT-113</strain>
    </source>
</reference>
<gene>
    <name evidence="5" type="primary">sepF</name>
    <name evidence="7" type="ORF">AB8S09_01450</name>
</gene>
<comment type="function">
    <text evidence="4 5">Cell division protein that is part of the divisome complex and is recruited early to the Z-ring. Probably stimulates Z-ring formation, perhaps through the cross-linking of FtsZ protofilaments. Its function overlaps with FtsA.</text>
</comment>